<gene>
    <name evidence="2" type="ORF">VP01_1193g7</name>
</gene>
<evidence type="ECO:0000256" key="1">
    <source>
        <dbReference type="SAM" id="MobiDB-lite"/>
    </source>
</evidence>
<feature type="region of interest" description="Disordered" evidence="1">
    <location>
        <begin position="52"/>
        <end position="114"/>
    </location>
</feature>
<evidence type="ECO:0000313" key="3">
    <source>
        <dbReference type="Proteomes" id="UP000037035"/>
    </source>
</evidence>
<protein>
    <submittedName>
        <fullName evidence="2">Uncharacterized protein</fullName>
    </submittedName>
</protein>
<dbReference type="AlphaFoldDB" id="A0A0L6VQT4"/>
<reference evidence="2 3" key="1">
    <citation type="submission" date="2015-08" db="EMBL/GenBank/DDBJ databases">
        <title>Next Generation Sequencing and Analysis of the Genome of Puccinia sorghi L Schw, the Causal Agent of Maize Common Rust.</title>
        <authorList>
            <person name="Rochi L."/>
            <person name="Burguener G."/>
            <person name="Darino M."/>
            <person name="Turjanski A."/>
            <person name="Kreff E."/>
            <person name="Dieguez M.J."/>
            <person name="Sacco F."/>
        </authorList>
    </citation>
    <scope>NUCLEOTIDE SEQUENCE [LARGE SCALE GENOMIC DNA]</scope>
    <source>
        <strain evidence="2 3">RO10H11247</strain>
    </source>
</reference>
<dbReference type="Proteomes" id="UP000037035">
    <property type="component" value="Unassembled WGS sequence"/>
</dbReference>
<feature type="compositionally biased region" description="Polar residues" evidence="1">
    <location>
        <begin position="101"/>
        <end position="114"/>
    </location>
</feature>
<proteinExistence type="predicted"/>
<sequence length="114" mass="12476">MLRVYNLGDVYLCHKFGCGQEVYRYDNGIDKMGVPLSDVTFQKHKMLAQLNSVLRPRPHGNQHQTQNQGPLSTPSGTHDSGSQISGPHAASKNHCPDKPSTLPSKPILNNAQTA</sequence>
<keyword evidence="3" id="KW-1185">Reference proteome</keyword>
<dbReference type="EMBL" id="LAVV01002154">
    <property type="protein sequence ID" value="KNZ63044.1"/>
    <property type="molecule type" value="Genomic_DNA"/>
</dbReference>
<evidence type="ECO:0000313" key="2">
    <source>
        <dbReference type="EMBL" id="KNZ63044.1"/>
    </source>
</evidence>
<organism evidence="2 3">
    <name type="scientific">Puccinia sorghi</name>
    <dbReference type="NCBI Taxonomy" id="27349"/>
    <lineage>
        <taxon>Eukaryota</taxon>
        <taxon>Fungi</taxon>
        <taxon>Dikarya</taxon>
        <taxon>Basidiomycota</taxon>
        <taxon>Pucciniomycotina</taxon>
        <taxon>Pucciniomycetes</taxon>
        <taxon>Pucciniales</taxon>
        <taxon>Pucciniaceae</taxon>
        <taxon>Puccinia</taxon>
    </lineage>
</organism>
<accession>A0A0L6VQT4</accession>
<comment type="caution">
    <text evidence="2">The sequence shown here is derived from an EMBL/GenBank/DDBJ whole genome shotgun (WGS) entry which is preliminary data.</text>
</comment>
<feature type="compositionally biased region" description="Polar residues" evidence="1">
    <location>
        <begin position="61"/>
        <end position="85"/>
    </location>
</feature>
<dbReference type="VEuPathDB" id="FungiDB:VP01_1193g7"/>
<name>A0A0L6VQT4_9BASI</name>